<comment type="caution">
    <text evidence="2">The sequence shown here is derived from an EMBL/GenBank/DDBJ whole genome shotgun (WGS) entry which is preliminary data.</text>
</comment>
<feature type="region of interest" description="Disordered" evidence="1">
    <location>
        <begin position="780"/>
        <end position="902"/>
    </location>
</feature>
<feature type="compositionally biased region" description="Basic and acidic residues" evidence="1">
    <location>
        <begin position="518"/>
        <end position="529"/>
    </location>
</feature>
<feature type="compositionally biased region" description="Basic residues" evidence="1">
    <location>
        <begin position="111"/>
        <end position="123"/>
    </location>
</feature>
<reference evidence="2 3" key="1">
    <citation type="journal article" date="2020" name="ISME J.">
        <title>Uncovering the hidden diversity of litter-decomposition mechanisms in mushroom-forming fungi.</title>
        <authorList>
            <person name="Floudas D."/>
            <person name="Bentzer J."/>
            <person name="Ahren D."/>
            <person name="Johansson T."/>
            <person name="Persson P."/>
            <person name="Tunlid A."/>
        </authorList>
    </citation>
    <scope>NUCLEOTIDE SEQUENCE [LARGE SCALE GENOMIC DNA]</scope>
    <source>
        <strain evidence="2 3">CBS 291.85</strain>
    </source>
</reference>
<feature type="compositionally biased region" description="Polar residues" evidence="1">
    <location>
        <begin position="799"/>
        <end position="813"/>
    </location>
</feature>
<dbReference type="OrthoDB" id="3259498at2759"/>
<dbReference type="AlphaFoldDB" id="A0A8H5G0E7"/>
<feature type="compositionally biased region" description="Polar residues" evidence="1">
    <location>
        <begin position="202"/>
        <end position="214"/>
    </location>
</feature>
<feature type="compositionally biased region" description="Acidic residues" evidence="1">
    <location>
        <begin position="404"/>
        <end position="437"/>
    </location>
</feature>
<feature type="compositionally biased region" description="Acidic residues" evidence="1">
    <location>
        <begin position="178"/>
        <end position="190"/>
    </location>
</feature>
<feature type="compositionally biased region" description="Low complexity" evidence="1">
    <location>
        <begin position="383"/>
        <end position="395"/>
    </location>
</feature>
<feature type="compositionally biased region" description="Acidic residues" evidence="1">
    <location>
        <begin position="279"/>
        <end position="290"/>
    </location>
</feature>
<proteinExistence type="predicted"/>
<dbReference type="EMBL" id="JAACJM010000057">
    <property type="protein sequence ID" value="KAF5355318.1"/>
    <property type="molecule type" value="Genomic_DNA"/>
</dbReference>
<feature type="compositionally biased region" description="Polar residues" evidence="1">
    <location>
        <begin position="1"/>
        <end position="15"/>
    </location>
</feature>
<protein>
    <submittedName>
        <fullName evidence="2">Uncharacterized protein</fullName>
    </submittedName>
</protein>
<sequence length="902" mass="97700">MASQNRPSMPSSVHTTVDEDDDDICPVCDGDCTCHSYHPRPSPQQRPVLKIKLPPKPQTTSVVALGGAAPPPPKRRGRPPKNPNAAASSSTYRRPKPSATNRRPPPPPKKSSTKKKAAPKRKRVESSDSSDLTDVETIDDLEPPSQFPTFLPASALPSIASTSSADEDSDSSSSCSDFDTDSDIEAEEESFIVAQEERARNPSKNVETIETTTGLYAHAKNSVGAPSDVDMDVDSDATEDDDEEDEDEEEDDDEEDDEDGMDSSAADPFPYPGLATSWSDEEEEDEESSFDADLFFANLSDSEHGSSDLDGSSTQSDDAAQDGDQSDLEGIAASIIPHLRQQGMINLPFEVAEGWDGQVVFTNGTAETGLGYLDASDFDVIAPPDASASPSAAGDADVDMTSTDPDEEGYEQDVDVDTAEGEGEGDTTDEDLVGDDDLPNERAMRLFNTPFSFSSLSSINPLSTMSPVATSRRRNSSISSVDSPRPADILAGRVSNVIWEDSAEELDRSDEHNEAEDPIEKEKERVERGGMPRRGTFEVAVPNNGKKARQAIIDDQHKVVPSPHPRFKRGIGHGVLGMGRHRTSLSQSSTSSGYQSILQRCAMPLRTSSLPPPSTRFPMSSDLPVSSYNSDVPLAVASSDPADISPSAMPIDLSDVLDPSFLASADSTELYHTEMSLPPPDTPTTCLSGGAGDMSPTETEDPLNQRHMRNLDRWDLISVGAFRKTREAIVVGSPESRYVSDVPVTPGGWSDTDYGNNRYQSVMKASPLTTMLWHNKNGQRLQQMQRSGPFSPELLPVGGSSNDGDRTPTTSDAIGTGSGLQPAFMTPKSKKEMKKERKLKRKNGAGAHTSHRHASHQEQRHQHHHTSKMRQHHNHNHYANTKSRSTGSVQRFFSSPVPSLSI</sequence>
<feature type="region of interest" description="Disordered" evidence="1">
    <location>
        <begin position="457"/>
        <end position="487"/>
    </location>
</feature>
<evidence type="ECO:0000256" key="1">
    <source>
        <dbReference type="SAM" id="MobiDB-lite"/>
    </source>
</evidence>
<organism evidence="2 3">
    <name type="scientific">Tetrapyrgos nigripes</name>
    <dbReference type="NCBI Taxonomy" id="182062"/>
    <lineage>
        <taxon>Eukaryota</taxon>
        <taxon>Fungi</taxon>
        <taxon>Dikarya</taxon>
        <taxon>Basidiomycota</taxon>
        <taxon>Agaricomycotina</taxon>
        <taxon>Agaricomycetes</taxon>
        <taxon>Agaricomycetidae</taxon>
        <taxon>Agaricales</taxon>
        <taxon>Marasmiineae</taxon>
        <taxon>Marasmiaceae</taxon>
        <taxon>Tetrapyrgos</taxon>
    </lineage>
</organism>
<feature type="compositionally biased region" description="Polar residues" evidence="1">
    <location>
        <begin position="877"/>
        <end position="902"/>
    </location>
</feature>
<feature type="compositionally biased region" description="Basic residues" evidence="1">
    <location>
        <begin position="836"/>
        <end position="854"/>
    </location>
</feature>
<evidence type="ECO:0000313" key="2">
    <source>
        <dbReference type="EMBL" id="KAF5355318.1"/>
    </source>
</evidence>
<gene>
    <name evidence="2" type="ORF">D9758_006010</name>
</gene>
<feature type="compositionally biased region" description="Acidic residues" evidence="1">
    <location>
        <begin position="229"/>
        <end position="261"/>
    </location>
</feature>
<feature type="compositionally biased region" description="Basic residues" evidence="1">
    <location>
        <begin position="861"/>
        <end position="876"/>
    </location>
</feature>
<name>A0A8H5G0E7_9AGAR</name>
<feature type="region of interest" description="Disordered" evidence="1">
    <location>
        <begin position="503"/>
        <end position="529"/>
    </location>
</feature>
<feature type="compositionally biased region" description="Low complexity" evidence="1">
    <location>
        <begin position="457"/>
        <end position="466"/>
    </location>
</feature>
<keyword evidence="3" id="KW-1185">Reference proteome</keyword>
<feature type="compositionally biased region" description="Acidic residues" evidence="1">
    <location>
        <begin position="131"/>
        <end position="142"/>
    </location>
</feature>
<feature type="region of interest" description="Disordered" evidence="1">
    <location>
        <begin position="1"/>
        <end position="333"/>
    </location>
</feature>
<evidence type="ECO:0000313" key="3">
    <source>
        <dbReference type="Proteomes" id="UP000559256"/>
    </source>
</evidence>
<dbReference type="Proteomes" id="UP000559256">
    <property type="component" value="Unassembled WGS sequence"/>
</dbReference>
<feature type="region of interest" description="Disordered" evidence="1">
    <location>
        <begin position="383"/>
        <end position="437"/>
    </location>
</feature>
<accession>A0A8H5G0E7</accession>